<dbReference type="InterPro" id="IPR036148">
    <property type="entry name" value="MmgE/PrpD_sf"/>
</dbReference>
<dbReference type="Gene3D" id="1.10.4100.10">
    <property type="entry name" value="2-methylcitrate dehydratase PrpD"/>
    <property type="match status" value="1"/>
</dbReference>
<gene>
    <name evidence="4" type="ORF">SAMN04488117_105217</name>
</gene>
<dbReference type="RefSeq" id="WP_074644937.1">
    <property type="nucleotide sequence ID" value="NZ_FNBL01000005.1"/>
</dbReference>
<evidence type="ECO:0000313" key="4">
    <source>
        <dbReference type="EMBL" id="SDF60605.1"/>
    </source>
</evidence>
<proteinExistence type="inferred from homology"/>
<evidence type="ECO:0000259" key="3">
    <source>
        <dbReference type="Pfam" id="PF19305"/>
    </source>
</evidence>
<reference evidence="4 5" key="1">
    <citation type="submission" date="2016-10" db="EMBL/GenBank/DDBJ databases">
        <authorList>
            <person name="de Groot N.N."/>
        </authorList>
    </citation>
    <scope>NUCLEOTIDE SEQUENCE [LARGE SCALE GENOMIC DNA]</scope>
    <source>
        <strain evidence="4 5">DSM 27375</strain>
    </source>
</reference>
<dbReference type="PANTHER" id="PTHR16943">
    <property type="entry name" value="2-METHYLCITRATE DEHYDRATASE-RELATED"/>
    <property type="match status" value="1"/>
</dbReference>
<dbReference type="InterPro" id="IPR042183">
    <property type="entry name" value="MmgE/PrpD_sf_1"/>
</dbReference>
<sequence length="455" mass="47333">MSFAKHLSECALSIRLDTLPNAALHIARRAVADTIGVALAGRSVPYLTALEATLEITSAVGEATLWGAGGAKASVLHAAMVNGTAAHALDFDDCSTTMGGHPSAPIVPAVLALSERLDASAGQAIEAYVTGVEVETRLARGLLPHHYEKGWHPTATLGVLGAAAASARMLGFDAAAMANTLAMAASMASGLKSNFGTPVKPIHVGQAAHNGVLAALLTQQGMSANPEAFEHNYGFFNLFNGAGTYDIQAILTGWDGPLELLDPGIAIKQHPCCGSAHSAIDAALALVSEHGTFAPERIASIATQTHERRLAHTNRPNPKSGLDAKFSVQFLTAKALTAGRLRLGDFADDSFLTPECAAVLPKITSTGHQKEDAYFGQVTVTLTDGTILQADASTRFGRGPTNPMSDTELKEKFTDCAAGTLGEQGARAAFSACLALQPQDSFVDLLQRVSAKEVC</sequence>
<comment type="similarity">
    <text evidence="1">Belongs to the PrpD family.</text>
</comment>
<organism evidence="4 5">
    <name type="scientific">Celeribacter baekdonensis</name>
    <dbReference type="NCBI Taxonomy" id="875171"/>
    <lineage>
        <taxon>Bacteria</taxon>
        <taxon>Pseudomonadati</taxon>
        <taxon>Pseudomonadota</taxon>
        <taxon>Alphaproteobacteria</taxon>
        <taxon>Rhodobacterales</taxon>
        <taxon>Roseobacteraceae</taxon>
        <taxon>Celeribacter</taxon>
    </lineage>
</organism>
<dbReference type="SUPFAM" id="SSF103378">
    <property type="entry name" value="2-methylcitrate dehydratase PrpD"/>
    <property type="match status" value="1"/>
</dbReference>
<protein>
    <submittedName>
        <fullName evidence="4">2-methylcitrate dehydratase PrpD</fullName>
    </submittedName>
</protein>
<dbReference type="Proteomes" id="UP000182284">
    <property type="component" value="Unassembled WGS sequence"/>
</dbReference>
<feature type="domain" description="MmgE/PrpD C-terminal" evidence="3">
    <location>
        <begin position="270"/>
        <end position="434"/>
    </location>
</feature>
<dbReference type="AlphaFoldDB" id="A0A1G7MFY2"/>
<dbReference type="Pfam" id="PF19305">
    <property type="entry name" value="MmgE_PrpD_C"/>
    <property type="match status" value="1"/>
</dbReference>
<dbReference type="InterPro" id="IPR005656">
    <property type="entry name" value="MmgE_PrpD"/>
</dbReference>
<name>A0A1G7MFY2_9RHOB</name>
<dbReference type="InterPro" id="IPR045336">
    <property type="entry name" value="MmgE_PrpD_N"/>
</dbReference>
<evidence type="ECO:0000259" key="2">
    <source>
        <dbReference type="Pfam" id="PF03972"/>
    </source>
</evidence>
<dbReference type="PANTHER" id="PTHR16943:SF8">
    <property type="entry name" value="2-METHYLCITRATE DEHYDRATASE"/>
    <property type="match status" value="1"/>
</dbReference>
<dbReference type="InterPro" id="IPR045337">
    <property type="entry name" value="MmgE_PrpD_C"/>
</dbReference>
<dbReference type="GO" id="GO:0016829">
    <property type="term" value="F:lyase activity"/>
    <property type="evidence" value="ECO:0007669"/>
    <property type="project" value="InterPro"/>
</dbReference>
<dbReference type="EMBL" id="FNBL01000005">
    <property type="protein sequence ID" value="SDF60605.1"/>
    <property type="molecule type" value="Genomic_DNA"/>
</dbReference>
<dbReference type="InterPro" id="IPR042188">
    <property type="entry name" value="MmgE/PrpD_sf_2"/>
</dbReference>
<dbReference type="OrthoDB" id="9795089at2"/>
<evidence type="ECO:0000256" key="1">
    <source>
        <dbReference type="ARBA" id="ARBA00006174"/>
    </source>
</evidence>
<evidence type="ECO:0000313" key="5">
    <source>
        <dbReference type="Proteomes" id="UP000182284"/>
    </source>
</evidence>
<dbReference type="Pfam" id="PF03972">
    <property type="entry name" value="MmgE_PrpD_N"/>
    <property type="match status" value="1"/>
</dbReference>
<accession>A0A1G7MFY2</accession>
<feature type="domain" description="MmgE/PrpD N-terminal" evidence="2">
    <location>
        <begin position="6"/>
        <end position="245"/>
    </location>
</feature>
<dbReference type="Gene3D" id="3.30.1330.120">
    <property type="entry name" value="2-methylcitrate dehydratase PrpD"/>
    <property type="match status" value="1"/>
</dbReference>